<dbReference type="GO" id="GO:0016787">
    <property type="term" value="F:hydrolase activity"/>
    <property type="evidence" value="ECO:0007669"/>
    <property type="project" value="UniProtKB-KW"/>
</dbReference>
<reference evidence="2" key="1">
    <citation type="submission" date="2018-06" db="EMBL/GenBank/DDBJ databases">
        <authorList>
            <person name="Zhirakovskaya E."/>
        </authorList>
    </citation>
    <scope>NUCLEOTIDE SEQUENCE</scope>
</reference>
<proteinExistence type="predicted"/>
<sequence length="260" mass="28593">MKISVLASGSAGNSTYIETDRHSILLDAGLSEKKLSARLADIGRDIKNLDAVFVTHEHSDHVKGIGPLVRKHNIPLYTTAGTFRKIQSRIGRIPSWAPIRSEEPMPIGDMLVEPYATPHDAEESVAFVVRHGDIKIGHATDLGEVTPYVREKLRKSTALLVEANHDINMLEVGPYPWPLKQRIKSTVGHLSNEACGELLADANHDGLQLVVLMHLSETNNLKELAILTAEQALGEKARRITQVLAEQDRPTELFTVSATP</sequence>
<feature type="domain" description="Metallo-beta-lactamase" evidence="1">
    <location>
        <begin position="11"/>
        <end position="165"/>
    </location>
</feature>
<keyword evidence="2" id="KW-0378">Hydrolase</keyword>
<dbReference type="InterPro" id="IPR001279">
    <property type="entry name" value="Metallo-B-lactamas"/>
</dbReference>
<dbReference type="InterPro" id="IPR036866">
    <property type="entry name" value="RibonucZ/Hydroxyglut_hydro"/>
</dbReference>
<dbReference type="PANTHER" id="PTHR47619">
    <property type="entry name" value="METALLO-HYDROLASE YYCJ-RELATED"/>
    <property type="match status" value="1"/>
</dbReference>
<dbReference type="GO" id="GO:0051301">
    <property type="term" value="P:cell division"/>
    <property type="evidence" value="ECO:0007669"/>
    <property type="project" value="UniProtKB-KW"/>
</dbReference>
<evidence type="ECO:0000259" key="1">
    <source>
        <dbReference type="SMART" id="SM00849"/>
    </source>
</evidence>
<accession>A0A3B1DJN4</accession>
<dbReference type="EMBL" id="UOGG01000069">
    <property type="protein sequence ID" value="VAX28817.1"/>
    <property type="molecule type" value="Genomic_DNA"/>
</dbReference>
<dbReference type="Pfam" id="PF12706">
    <property type="entry name" value="Lactamase_B_2"/>
    <property type="match status" value="1"/>
</dbReference>
<evidence type="ECO:0000313" key="2">
    <source>
        <dbReference type="EMBL" id="VAX28817.1"/>
    </source>
</evidence>
<protein>
    <submittedName>
        <fullName evidence="2">Zn-dependent hydrolase YycJ/WalJ, required for cell wall metabolism and coordination of cell division with DNA replication</fullName>
    </submittedName>
</protein>
<dbReference type="SUPFAM" id="SSF56281">
    <property type="entry name" value="Metallo-hydrolase/oxidoreductase"/>
    <property type="match status" value="1"/>
</dbReference>
<dbReference type="AlphaFoldDB" id="A0A3B1DJN4"/>
<dbReference type="SMART" id="SM00849">
    <property type="entry name" value="Lactamase_B"/>
    <property type="match status" value="1"/>
</dbReference>
<keyword evidence="2" id="KW-0132">Cell division</keyword>
<keyword evidence="2" id="KW-0131">Cell cycle</keyword>
<name>A0A3B1DJN4_9ZZZZ</name>
<dbReference type="PANTHER" id="PTHR47619:SF1">
    <property type="entry name" value="EXODEOXYRIBONUCLEASE WALJ"/>
    <property type="match status" value="1"/>
</dbReference>
<dbReference type="InterPro" id="IPR052533">
    <property type="entry name" value="WalJ/YycJ-like"/>
</dbReference>
<organism evidence="2">
    <name type="scientific">hydrothermal vent metagenome</name>
    <dbReference type="NCBI Taxonomy" id="652676"/>
    <lineage>
        <taxon>unclassified sequences</taxon>
        <taxon>metagenomes</taxon>
        <taxon>ecological metagenomes</taxon>
    </lineage>
</organism>
<gene>
    <name evidence="2" type="ORF">MNBD_NITROSPINAE05-269</name>
</gene>
<dbReference type="Gene3D" id="3.60.15.10">
    <property type="entry name" value="Ribonuclease Z/Hydroxyacylglutathione hydrolase-like"/>
    <property type="match status" value="1"/>
</dbReference>